<dbReference type="EMBL" id="ML995910">
    <property type="protein sequence ID" value="KAF2764792.1"/>
    <property type="molecule type" value="Genomic_DNA"/>
</dbReference>
<reference evidence="1" key="1">
    <citation type="journal article" date="2020" name="Stud. Mycol.">
        <title>101 Dothideomycetes genomes: a test case for predicting lifestyles and emergence of pathogens.</title>
        <authorList>
            <person name="Haridas S."/>
            <person name="Albert R."/>
            <person name="Binder M."/>
            <person name="Bloem J."/>
            <person name="Labutti K."/>
            <person name="Salamov A."/>
            <person name="Andreopoulos B."/>
            <person name="Baker S."/>
            <person name="Barry K."/>
            <person name="Bills G."/>
            <person name="Bluhm B."/>
            <person name="Cannon C."/>
            <person name="Castanera R."/>
            <person name="Culley D."/>
            <person name="Daum C."/>
            <person name="Ezra D."/>
            <person name="Gonzalez J."/>
            <person name="Henrissat B."/>
            <person name="Kuo A."/>
            <person name="Liang C."/>
            <person name="Lipzen A."/>
            <person name="Lutzoni F."/>
            <person name="Magnuson J."/>
            <person name="Mondo S."/>
            <person name="Nolan M."/>
            <person name="Ohm R."/>
            <person name="Pangilinan J."/>
            <person name="Park H.-J."/>
            <person name="Ramirez L."/>
            <person name="Alfaro M."/>
            <person name="Sun H."/>
            <person name="Tritt A."/>
            <person name="Yoshinaga Y."/>
            <person name="Zwiers L.-H."/>
            <person name="Turgeon B."/>
            <person name="Goodwin S."/>
            <person name="Spatafora J."/>
            <person name="Crous P."/>
            <person name="Grigoriev I."/>
        </authorList>
    </citation>
    <scope>NUCLEOTIDE SEQUENCE</scope>
    <source>
        <strain evidence="1">CBS 116005</strain>
    </source>
</reference>
<name>A0A6G1KWU2_9PEZI</name>
<evidence type="ECO:0008006" key="3">
    <source>
        <dbReference type="Google" id="ProtNLM"/>
    </source>
</evidence>
<proteinExistence type="predicted"/>
<gene>
    <name evidence="1" type="ORF">EJ03DRAFT_331570</name>
</gene>
<dbReference type="Proteomes" id="UP000799436">
    <property type="component" value="Unassembled WGS sequence"/>
</dbReference>
<accession>A0A6G1KWU2</accession>
<dbReference type="AlphaFoldDB" id="A0A6G1KWU2"/>
<protein>
    <recommendedName>
        <fullName evidence="3">Cleavage/polyadenylation specificity factor A subunit N-terminal domain-containing protein</fullName>
    </recommendedName>
</protein>
<evidence type="ECO:0000313" key="1">
    <source>
        <dbReference type="EMBL" id="KAF2764792.1"/>
    </source>
</evidence>
<organism evidence="1 2">
    <name type="scientific">Teratosphaeria nubilosa</name>
    <dbReference type="NCBI Taxonomy" id="161662"/>
    <lineage>
        <taxon>Eukaryota</taxon>
        <taxon>Fungi</taxon>
        <taxon>Dikarya</taxon>
        <taxon>Ascomycota</taxon>
        <taxon>Pezizomycotina</taxon>
        <taxon>Dothideomycetes</taxon>
        <taxon>Dothideomycetidae</taxon>
        <taxon>Mycosphaerellales</taxon>
        <taxon>Teratosphaeriaceae</taxon>
        <taxon>Teratosphaeria</taxon>
    </lineage>
</organism>
<keyword evidence="2" id="KW-1185">Reference proteome</keyword>
<evidence type="ECO:0000313" key="2">
    <source>
        <dbReference type="Proteomes" id="UP000799436"/>
    </source>
</evidence>
<sequence>MTAYNYVQCKVNWQTNITAWLDDDYRVIPDSFQVENTEPLSRASAQMDGDVLFIGTHRFALLLALDLESGTTLAHQQVHPHLFAIITMSPHVL</sequence>